<dbReference type="AlphaFoldDB" id="A0A0P0A6A8"/>
<dbReference type="EMBL" id="CP012023">
    <property type="protein sequence ID" value="ALI56183.1"/>
    <property type="molecule type" value="Genomic_DNA"/>
</dbReference>
<gene>
    <name evidence="1" type="ORF">IMCC12053_2236</name>
</gene>
<keyword evidence="2" id="KW-1185">Reference proteome</keyword>
<accession>A0A0P0A6A8</accession>
<dbReference type="Proteomes" id="UP000064920">
    <property type="component" value="Chromosome"/>
</dbReference>
<dbReference type="STRING" id="1397108.IMCC12053_2236"/>
<dbReference type="KEGG" id="cmar:IMCC12053_2236"/>
<sequence length="305" mass="31850">MLGLGLDFMTTAARRSTRATVLIDATGPRDAVVFSRASPAFAYGDDGALVLHAPDVARIDHDPQTGALLGTLFEPETTNMLAHAHASVSQWDQNGGSGTDQTLNALGVFTGVSEASTGASYQRLNHPYVALVAGTTYTVSIWLRAGTSPNLRAVFRTSGGHQTNWGGPISALGPLAQGASGMVSGYAQKTLMDGTILLQLVFIPEHTTSYSIGIGPYSAVADEDVVILGMQLEAGSRPSSFVTTSGTPATRAADMAGTTGISGPHRITITYDDDSHDVIPLAPVTDGYWPPLSRPHVKRMTAVAV</sequence>
<protein>
    <submittedName>
        <fullName evidence="1">Uncharacterized protein</fullName>
    </submittedName>
</protein>
<dbReference type="PATRIC" id="fig|1397108.4.peg.2287"/>
<name>A0A0P0A6A8_9RHOB</name>
<proteinExistence type="predicted"/>
<dbReference type="Gene3D" id="2.60.120.260">
    <property type="entry name" value="Galactose-binding domain-like"/>
    <property type="match status" value="1"/>
</dbReference>
<evidence type="ECO:0000313" key="1">
    <source>
        <dbReference type="EMBL" id="ALI56183.1"/>
    </source>
</evidence>
<organism evidence="1 2">
    <name type="scientific">Celeribacter marinus</name>
    <dbReference type="NCBI Taxonomy" id="1397108"/>
    <lineage>
        <taxon>Bacteria</taxon>
        <taxon>Pseudomonadati</taxon>
        <taxon>Pseudomonadota</taxon>
        <taxon>Alphaproteobacteria</taxon>
        <taxon>Rhodobacterales</taxon>
        <taxon>Roseobacteraceae</taxon>
        <taxon>Celeribacter</taxon>
    </lineage>
</organism>
<evidence type="ECO:0000313" key="2">
    <source>
        <dbReference type="Proteomes" id="UP000064920"/>
    </source>
</evidence>
<reference evidence="1 2" key="1">
    <citation type="submission" date="2015-05" db="EMBL/GenBank/DDBJ databases">
        <authorList>
            <person name="Wang D.B."/>
            <person name="Wang M."/>
        </authorList>
    </citation>
    <scope>NUCLEOTIDE SEQUENCE [LARGE SCALE GENOMIC DNA]</scope>
    <source>
        <strain evidence="1 2">IMCC 12053</strain>
    </source>
</reference>